<feature type="compositionally biased region" description="Polar residues" evidence="1">
    <location>
        <begin position="738"/>
        <end position="762"/>
    </location>
</feature>
<feature type="region of interest" description="Disordered" evidence="1">
    <location>
        <begin position="162"/>
        <end position="196"/>
    </location>
</feature>
<feature type="compositionally biased region" description="Polar residues" evidence="1">
    <location>
        <begin position="881"/>
        <end position="895"/>
    </location>
</feature>
<dbReference type="EMBL" id="FWEW01003740">
    <property type="protein sequence ID" value="SLM40625.1"/>
    <property type="molecule type" value="Genomic_DNA"/>
</dbReference>
<feature type="compositionally biased region" description="Basic and acidic residues" evidence="1">
    <location>
        <begin position="651"/>
        <end position="662"/>
    </location>
</feature>
<feature type="compositionally biased region" description="Polar residues" evidence="1">
    <location>
        <begin position="630"/>
        <end position="650"/>
    </location>
</feature>
<reference evidence="3" key="1">
    <citation type="submission" date="2017-03" db="EMBL/GenBank/DDBJ databases">
        <authorList>
            <person name="Sharma R."/>
            <person name="Thines M."/>
        </authorList>
    </citation>
    <scope>NUCLEOTIDE SEQUENCE [LARGE SCALE GENOMIC DNA]</scope>
</reference>
<proteinExistence type="predicted"/>
<feature type="region of interest" description="Disordered" evidence="1">
    <location>
        <begin position="865"/>
        <end position="974"/>
    </location>
</feature>
<feature type="region of interest" description="Disordered" evidence="1">
    <location>
        <begin position="47"/>
        <end position="67"/>
    </location>
</feature>
<dbReference type="Proteomes" id="UP000192927">
    <property type="component" value="Unassembled WGS sequence"/>
</dbReference>
<feature type="compositionally biased region" description="Polar residues" evidence="1">
    <location>
        <begin position="834"/>
        <end position="852"/>
    </location>
</feature>
<dbReference type="AlphaFoldDB" id="A0A1W5DC69"/>
<organism evidence="2 3">
    <name type="scientific">Lasallia pustulata</name>
    <dbReference type="NCBI Taxonomy" id="136370"/>
    <lineage>
        <taxon>Eukaryota</taxon>
        <taxon>Fungi</taxon>
        <taxon>Dikarya</taxon>
        <taxon>Ascomycota</taxon>
        <taxon>Pezizomycotina</taxon>
        <taxon>Lecanoromycetes</taxon>
        <taxon>OSLEUM clade</taxon>
        <taxon>Umbilicariomycetidae</taxon>
        <taxon>Umbilicariales</taxon>
        <taxon>Umbilicariaceae</taxon>
        <taxon>Lasallia</taxon>
    </lineage>
</organism>
<feature type="region of interest" description="Disordered" evidence="1">
    <location>
        <begin position="738"/>
        <end position="852"/>
    </location>
</feature>
<keyword evidence="3" id="KW-1185">Reference proteome</keyword>
<protein>
    <submittedName>
        <fullName evidence="2">Nadh-ubiquinone oxidoreductase 21 kDa</fullName>
    </submittedName>
</protein>
<evidence type="ECO:0000256" key="1">
    <source>
        <dbReference type="SAM" id="MobiDB-lite"/>
    </source>
</evidence>
<evidence type="ECO:0000313" key="2">
    <source>
        <dbReference type="EMBL" id="SLM40625.1"/>
    </source>
</evidence>
<feature type="compositionally biased region" description="Polar residues" evidence="1">
    <location>
        <begin position="904"/>
        <end position="917"/>
    </location>
</feature>
<accession>A0A1W5DC69</accession>
<feature type="region of interest" description="Disordered" evidence="1">
    <location>
        <begin position="686"/>
        <end position="716"/>
    </location>
</feature>
<name>A0A1W5DC69_9LECA</name>
<dbReference type="CDD" id="cd22849">
    <property type="entry name" value="NuzM"/>
    <property type="match status" value="1"/>
</dbReference>
<dbReference type="PANTHER" id="PTHR37325">
    <property type="entry name" value="OXIDOREDUCTASE 21 KDA SUBUNIT, PUTATIVE (AFU_ORTHOLOGUE AFUA_4G05910)-RELATED"/>
    <property type="match status" value="1"/>
</dbReference>
<feature type="region of interest" description="Disordered" evidence="1">
    <location>
        <begin position="627"/>
        <end position="671"/>
    </location>
</feature>
<dbReference type="PANTHER" id="PTHR37325:SF1">
    <property type="entry name" value="OXIDOREDUCTASE 21 KDA SUBUNIT, PUTATIVE (AFU_ORTHOLOGUE AFUA_4G05910)-RELATED"/>
    <property type="match status" value="1"/>
</dbReference>
<sequence>MATGAGPGAARALASKRGSMDVWKKYTVQSTGIWERIRRALAVDPNRSNGVPLNPQFRNPPPGANPPHVYDDPVTVPAGDIAENPYFKRDMRRSYPKLSVVNQADVVGLLTVGSKASPKDDVLQIGDAGAKQLIQVKQQGEEKGLAALFEKDKKSVASIFGPNGLPPFPTGMGPKMSSSGSEEGGAELPRSSPTSLIRIEARGTERARMEPEGPQAEHPSPLDLIFSCTICQATVAHLYAENDQGKGLKRTANSNESVITKLWLAECAHATCGKHLDGGGAPFHPEGQAPRAPCPLCSAENGDKSPKALFAINGFKKGEYDVQIPDNYFLIPPMQLGGEDAGLQALRFQYLALVRYGTKMHATIKDIVKTSEHENAARIDSLKAIIAKQERSVKYWSDRQKQITHCLKSFPLLGKTLREARRTLIGLNQDVSSIDQAFAQIVGPSSRAPAGTGIIPASTGIDTVPSSDHRGESRLAQASLADLEALNSRPEALAALSEPTRIVQAPQIREASPKRKRVDSASDAVDDERHVRGGKAFQYEESPIAMPRPMRVPKIVSNIHAYTSPSHRGHIDPAGPFSDCDVHAEHTVIAPGFTQDATQNFSASEPAQGFETGGGYRLPAVHDRYPTMEFNDQNGQYNDTGRSVAETSCRNPDKKELGHENFHIPGPRFEQRVPSTAALNQSYLGQHSSFEQRPSTRTLNPSYLGQHSSSEQTAQSTKEFLLPYLGETAPSTATLNRSYLGQQSSSKRRASNTAILNRSNVPQQSSSKQKAPSTKGVLRSYLSEQSSVEQRDPVTATLKQSHFEDRRTTTATSSRSPFRAPTIQNPPSHLYPTGYTTNPHATPPSKTHSLPANSLSQRYTTTSHGTLTTNYVSPDRRLTLPPNTSHLTRTTPTPQRSHRGLATNARTSTAQMPTPATSHRAPLDPQPSVASPVSRGGAMTTNQQFWNGGSFASDPSVGGDGAEYPMGGRRSVHR</sequence>
<dbReference type="InterPro" id="IPR016813">
    <property type="entry name" value="NADH_Ub_cplx-1_21kDa"/>
</dbReference>
<evidence type="ECO:0000313" key="3">
    <source>
        <dbReference type="Proteomes" id="UP000192927"/>
    </source>
</evidence>
<keyword evidence="2" id="KW-0830">Ubiquinone</keyword>